<dbReference type="Proteomes" id="UP001152797">
    <property type="component" value="Unassembled WGS sequence"/>
</dbReference>
<feature type="region of interest" description="Disordered" evidence="1">
    <location>
        <begin position="1"/>
        <end position="43"/>
    </location>
</feature>
<reference evidence="3 4" key="2">
    <citation type="submission" date="2024-05" db="EMBL/GenBank/DDBJ databases">
        <authorList>
            <person name="Chen Y."/>
            <person name="Shah S."/>
            <person name="Dougan E. K."/>
            <person name="Thang M."/>
            <person name="Chan C."/>
        </authorList>
    </citation>
    <scope>NUCLEOTIDE SEQUENCE [LARGE SCALE GENOMIC DNA]</scope>
</reference>
<feature type="compositionally biased region" description="Basic and acidic residues" evidence="1">
    <location>
        <begin position="1"/>
        <end position="13"/>
    </location>
</feature>
<reference evidence="2" key="1">
    <citation type="submission" date="2022-10" db="EMBL/GenBank/DDBJ databases">
        <authorList>
            <person name="Chen Y."/>
            <person name="Dougan E. K."/>
            <person name="Chan C."/>
            <person name="Rhodes N."/>
            <person name="Thang M."/>
        </authorList>
    </citation>
    <scope>NUCLEOTIDE SEQUENCE</scope>
</reference>
<dbReference type="EMBL" id="CAMXCT020001080">
    <property type="protein sequence ID" value="CAL1139790.1"/>
    <property type="molecule type" value="Genomic_DNA"/>
</dbReference>
<dbReference type="EMBL" id="CAMXCT010001080">
    <property type="protein sequence ID" value="CAI3986415.1"/>
    <property type="molecule type" value="Genomic_DNA"/>
</dbReference>
<proteinExistence type="predicted"/>
<evidence type="ECO:0000313" key="2">
    <source>
        <dbReference type="EMBL" id="CAI3986415.1"/>
    </source>
</evidence>
<keyword evidence="4" id="KW-1185">Reference proteome</keyword>
<organism evidence="2">
    <name type="scientific">Cladocopium goreaui</name>
    <dbReference type="NCBI Taxonomy" id="2562237"/>
    <lineage>
        <taxon>Eukaryota</taxon>
        <taxon>Sar</taxon>
        <taxon>Alveolata</taxon>
        <taxon>Dinophyceae</taxon>
        <taxon>Suessiales</taxon>
        <taxon>Symbiodiniaceae</taxon>
        <taxon>Cladocopium</taxon>
    </lineage>
</organism>
<accession>A0A9P1C7C9</accession>
<evidence type="ECO:0000313" key="3">
    <source>
        <dbReference type="EMBL" id="CAL4773727.1"/>
    </source>
</evidence>
<feature type="compositionally biased region" description="Polar residues" evidence="1">
    <location>
        <begin position="406"/>
        <end position="423"/>
    </location>
</feature>
<dbReference type="OrthoDB" id="1645289at2759"/>
<dbReference type="AlphaFoldDB" id="A0A9P1C7C9"/>
<dbReference type="EMBL" id="CAMXCT030001080">
    <property type="protein sequence ID" value="CAL4773727.1"/>
    <property type="molecule type" value="Genomic_DNA"/>
</dbReference>
<sequence>MKQHASEPLDTKSVETTFLAARTDSQPPEETSDSPAAECSQNAVPTISKSCIKSQSENPETGHEVEVHRVDNSVCTDGHENQTDDQQLTVQVPEIKAEPTKKDRHVEVEMPLPDLSHLTLADLKSEVVTFGTKHQGDSYEKAWEDQGWISFMITKYGNSKVLAHRRLIRYVELMVEKHEQTNKSVPLLPLPEALAGGYAMIEETFGHRSIRPKAKAMNMAPSGASAAVPLDHDEESEFEMYNQGTTETTPFHQEPEFTALQDRMLHLENALGRVIKHLEDQAEKNAQKIQNMGQQAFRFGLTQGIAINQQVHRGETPILAANQRLKVHRPMRARGRDSFARSQLATPEETEDFEAETTPGQSSAPPTAEASRETDALDHPMPANPDVVQVQPEPQAPRENEESPSRDTTNPVSDPSMKSSPNEICRQEQGSYFQALPRLPLSSDVPFVQLAQDRSIRGKLYRSAPENVRLALPDEGEPGGPDLPEDLKYPQKPQQIKPKVLSPALKKAAFLQGQPQKDRVILIDPVSELRDAMNMKPSEIAKLQKGAYGLIDDALMKVEPAITVATMPSLEDGQGAYSIFPWKACDEAIQPFCVFSQGRFHILLASGKQARDVCEV</sequence>
<comment type="caution">
    <text evidence="2">The sequence shown here is derived from an EMBL/GenBank/DDBJ whole genome shotgun (WGS) entry which is preliminary data.</text>
</comment>
<feature type="region of interest" description="Disordered" evidence="1">
    <location>
        <begin position="329"/>
        <end position="423"/>
    </location>
</feature>
<feature type="compositionally biased region" description="Basic and acidic residues" evidence="1">
    <location>
        <begin position="396"/>
        <end position="405"/>
    </location>
</feature>
<evidence type="ECO:0000256" key="1">
    <source>
        <dbReference type="SAM" id="MobiDB-lite"/>
    </source>
</evidence>
<evidence type="ECO:0000313" key="4">
    <source>
        <dbReference type="Proteomes" id="UP001152797"/>
    </source>
</evidence>
<protein>
    <submittedName>
        <fullName evidence="2">Uncharacterized protein</fullName>
    </submittedName>
</protein>
<gene>
    <name evidence="2" type="ORF">C1SCF055_LOCUS13770</name>
</gene>
<name>A0A9P1C7C9_9DINO</name>